<name>A0A9P1EM86_CUSEU</name>
<feature type="region of interest" description="Disordered" evidence="1">
    <location>
        <begin position="13"/>
        <end position="45"/>
    </location>
</feature>
<protein>
    <submittedName>
        <fullName evidence="2">Uncharacterized protein</fullName>
    </submittedName>
</protein>
<organism evidence="2 3">
    <name type="scientific">Cuscuta europaea</name>
    <name type="common">European dodder</name>
    <dbReference type="NCBI Taxonomy" id="41803"/>
    <lineage>
        <taxon>Eukaryota</taxon>
        <taxon>Viridiplantae</taxon>
        <taxon>Streptophyta</taxon>
        <taxon>Embryophyta</taxon>
        <taxon>Tracheophyta</taxon>
        <taxon>Spermatophyta</taxon>
        <taxon>Magnoliopsida</taxon>
        <taxon>eudicotyledons</taxon>
        <taxon>Gunneridae</taxon>
        <taxon>Pentapetalae</taxon>
        <taxon>asterids</taxon>
        <taxon>lamiids</taxon>
        <taxon>Solanales</taxon>
        <taxon>Convolvulaceae</taxon>
        <taxon>Cuscuteae</taxon>
        <taxon>Cuscuta</taxon>
        <taxon>Cuscuta subgen. Cuscuta</taxon>
    </lineage>
</organism>
<dbReference type="OrthoDB" id="1319595at2759"/>
<comment type="caution">
    <text evidence="2">The sequence shown here is derived from an EMBL/GenBank/DDBJ whole genome shotgun (WGS) entry which is preliminary data.</text>
</comment>
<reference evidence="2" key="1">
    <citation type="submission" date="2022-07" db="EMBL/GenBank/DDBJ databases">
        <authorList>
            <person name="Macas J."/>
            <person name="Novak P."/>
            <person name="Neumann P."/>
        </authorList>
    </citation>
    <scope>NUCLEOTIDE SEQUENCE</scope>
</reference>
<accession>A0A9P1EM86</accession>
<proteinExistence type="predicted"/>
<sequence>MCLVKNLGYKPEKPKIMATKRAHSTAQQREEETAQQREEETCNRQDYENIQVKPSWLAEEYLEEYRKNPNWPRKSPQQSVMERFGVRIQRFACYNVRKPINGLRKRSTSNAIVFH</sequence>
<gene>
    <name evidence="2" type="ORF">CEURO_LOCUS20902</name>
</gene>
<dbReference type="EMBL" id="CAMAPE010000068">
    <property type="protein sequence ID" value="CAH9115707.1"/>
    <property type="molecule type" value="Genomic_DNA"/>
</dbReference>
<feature type="compositionally biased region" description="Basic and acidic residues" evidence="1">
    <location>
        <begin position="28"/>
        <end position="45"/>
    </location>
</feature>
<dbReference type="Proteomes" id="UP001152484">
    <property type="component" value="Unassembled WGS sequence"/>
</dbReference>
<dbReference type="AlphaFoldDB" id="A0A9P1EM86"/>
<evidence type="ECO:0000313" key="3">
    <source>
        <dbReference type="Proteomes" id="UP001152484"/>
    </source>
</evidence>
<evidence type="ECO:0000256" key="1">
    <source>
        <dbReference type="SAM" id="MobiDB-lite"/>
    </source>
</evidence>
<evidence type="ECO:0000313" key="2">
    <source>
        <dbReference type="EMBL" id="CAH9115707.1"/>
    </source>
</evidence>
<keyword evidence="3" id="KW-1185">Reference proteome</keyword>